<accession>A0A7S3RRX1</accession>
<dbReference type="EMBL" id="HBIQ01019779">
    <property type="protein sequence ID" value="CAE0532960.1"/>
    <property type="molecule type" value="Transcribed_RNA"/>
</dbReference>
<evidence type="ECO:0000313" key="2">
    <source>
        <dbReference type="EMBL" id="CAE0532960.1"/>
    </source>
</evidence>
<gene>
    <name evidence="2" type="ORF">SACU0126_LOCUS6582</name>
</gene>
<name>A0A7S3RRX1_9SPIT</name>
<sequence length="237" mass="24969">MVLGARDVVSTRKDDDVVVFLLASIIPSQAHKHIGTAHAICGWQLGNTANVAQTSSKPAARDARVSNRSAPLDEREHVLNAGALREGIASRISLAIWAGALGNLEHLDHAINQIGGSPLAAHGVPAKSLVGPSTFLSGAGRLVGRTGQNNAHRLRELSVGVGEELNQVRARKAHFLLPCRHDRAVVDADNPDAVDPCLLEAAVNLGSLEARDLARGSGGRERTRKGDEQMLALADKG</sequence>
<feature type="region of interest" description="Disordered" evidence="1">
    <location>
        <begin position="214"/>
        <end position="237"/>
    </location>
</feature>
<evidence type="ECO:0000256" key="1">
    <source>
        <dbReference type="SAM" id="MobiDB-lite"/>
    </source>
</evidence>
<dbReference type="AlphaFoldDB" id="A0A7S3RRX1"/>
<reference evidence="2" key="1">
    <citation type="submission" date="2021-01" db="EMBL/GenBank/DDBJ databases">
        <authorList>
            <person name="Corre E."/>
            <person name="Pelletier E."/>
            <person name="Niang G."/>
            <person name="Scheremetjew M."/>
            <person name="Finn R."/>
            <person name="Kale V."/>
            <person name="Holt S."/>
            <person name="Cochrane G."/>
            <person name="Meng A."/>
            <person name="Brown T."/>
            <person name="Cohen L."/>
        </authorList>
    </citation>
    <scope>NUCLEOTIDE SEQUENCE</scope>
    <source>
        <strain evidence="2">SPMC142</strain>
    </source>
</reference>
<proteinExistence type="predicted"/>
<feature type="compositionally biased region" description="Basic and acidic residues" evidence="1">
    <location>
        <begin position="214"/>
        <end position="228"/>
    </location>
</feature>
<organism evidence="2">
    <name type="scientific">Strombidinopsis acuminata</name>
    <dbReference type="NCBI Taxonomy" id="141414"/>
    <lineage>
        <taxon>Eukaryota</taxon>
        <taxon>Sar</taxon>
        <taxon>Alveolata</taxon>
        <taxon>Ciliophora</taxon>
        <taxon>Intramacronucleata</taxon>
        <taxon>Spirotrichea</taxon>
        <taxon>Choreotrichia</taxon>
        <taxon>Choreotrichida</taxon>
        <taxon>Strombidinopsidae</taxon>
        <taxon>Strombidinopsis</taxon>
    </lineage>
</organism>
<protein>
    <submittedName>
        <fullName evidence="2">Uncharacterized protein</fullName>
    </submittedName>
</protein>